<comment type="similarity">
    <text evidence="3">Belongs to the oleosin family.</text>
</comment>
<dbReference type="EMBL" id="JBANAX010000696">
    <property type="protein sequence ID" value="KAL1196805.1"/>
    <property type="molecule type" value="Genomic_DNA"/>
</dbReference>
<name>A0ABD0ZQ97_CARAN</name>
<evidence type="ECO:0000256" key="6">
    <source>
        <dbReference type="ARBA" id="ARBA00022989"/>
    </source>
</evidence>
<dbReference type="PANTHER" id="PTHR33203:SF26">
    <property type="entry name" value="GLYCINE-RICH PROTEIN-RELATED"/>
    <property type="match status" value="1"/>
</dbReference>
<evidence type="ECO:0000256" key="3">
    <source>
        <dbReference type="ARBA" id="ARBA00010858"/>
    </source>
</evidence>
<organism evidence="10 11">
    <name type="scientific">Cardamine amara subsp. amara</name>
    <dbReference type="NCBI Taxonomy" id="228776"/>
    <lineage>
        <taxon>Eukaryota</taxon>
        <taxon>Viridiplantae</taxon>
        <taxon>Streptophyta</taxon>
        <taxon>Embryophyta</taxon>
        <taxon>Tracheophyta</taxon>
        <taxon>Spermatophyta</taxon>
        <taxon>Magnoliopsida</taxon>
        <taxon>eudicotyledons</taxon>
        <taxon>Gunneridae</taxon>
        <taxon>Pentapetalae</taxon>
        <taxon>rosids</taxon>
        <taxon>malvids</taxon>
        <taxon>Brassicales</taxon>
        <taxon>Brassicaceae</taxon>
        <taxon>Cardamineae</taxon>
        <taxon>Cardamine</taxon>
    </lineage>
</organism>
<dbReference type="Proteomes" id="UP001558713">
    <property type="component" value="Unassembled WGS sequence"/>
</dbReference>
<dbReference type="AlphaFoldDB" id="A0ABD0ZQ97"/>
<evidence type="ECO:0000313" key="10">
    <source>
        <dbReference type="EMBL" id="KAL1196805.1"/>
    </source>
</evidence>
<gene>
    <name evidence="10" type="ORF">V5N11_024619</name>
</gene>
<keyword evidence="5 9" id="KW-0812">Transmembrane</keyword>
<evidence type="ECO:0000256" key="7">
    <source>
        <dbReference type="ARBA" id="ARBA00023136"/>
    </source>
</evidence>
<feature type="transmembrane region" description="Helical" evidence="9">
    <location>
        <begin position="49"/>
        <end position="78"/>
    </location>
</feature>
<dbReference type="GO" id="GO:0009791">
    <property type="term" value="P:post-embryonic development"/>
    <property type="evidence" value="ECO:0007669"/>
    <property type="project" value="UniProtKB-ARBA"/>
</dbReference>
<evidence type="ECO:0000256" key="9">
    <source>
        <dbReference type="SAM" id="Phobius"/>
    </source>
</evidence>
<evidence type="ECO:0000256" key="2">
    <source>
        <dbReference type="ARBA" id="ARBA00004502"/>
    </source>
</evidence>
<keyword evidence="6 9" id="KW-1133">Transmembrane helix</keyword>
<comment type="caution">
    <text evidence="10">The sequence shown here is derived from an EMBL/GenBank/DDBJ whole genome shotgun (WGS) entry which is preliminary data.</text>
</comment>
<dbReference type="GO" id="GO:0005811">
    <property type="term" value="C:lipid droplet"/>
    <property type="evidence" value="ECO:0007669"/>
    <property type="project" value="UniProtKB-SubCell"/>
</dbReference>
<dbReference type="GO" id="GO:0016020">
    <property type="term" value="C:membrane"/>
    <property type="evidence" value="ECO:0007669"/>
    <property type="project" value="UniProtKB-SubCell"/>
</dbReference>
<comment type="subcellular location">
    <subcellularLocation>
        <location evidence="2">Lipid droplet</location>
    </subcellularLocation>
    <subcellularLocation>
        <location evidence="1">Membrane</location>
        <topology evidence="1">Multi-pass membrane protein</topology>
    </subcellularLocation>
</comment>
<evidence type="ECO:0000256" key="5">
    <source>
        <dbReference type="ARBA" id="ARBA00022692"/>
    </source>
</evidence>
<proteinExistence type="inferred from homology"/>
<keyword evidence="4" id="KW-0551">Lipid droplet</keyword>
<reference evidence="10 11" key="1">
    <citation type="submission" date="2024-04" db="EMBL/GenBank/DDBJ databases">
        <title>Genome assembly C_amara_ONT_v2.</title>
        <authorList>
            <person name="Yant L."/>
            <person name="Moore C."/>
            <person name="Slenker M."/>
        </authorList>
    </citation>
    <scope>NUCLEOTIDE SEQUENCE [LARGE SCALE GENOMIC DNA]</scope>
    <source>
        <tissue evidence="10">Leaf</tissue>
    </source>
</reference>
<dbReference type="InterPro" id="IPR000136">
    <property type="entry name" value="Oleosin"/>
</dbReference>
<dbReference type="Pfam" id="PF01277">
    <property type="entry name" value="Oleosin"/>
    <property type="match status" value="1"/>
</dbReference>
<keyword evidence="7 9" id="KW-0472">Membrane</keyword>
<evidence type="ECO:0000313" key="11">
    <source>
        <dbReference type="Proteomes" id="UP001558713"/>
    </source>
</evidence>
<keyword evidence="11" id="KW-1185">Reference proteome</keyword>
<dbReference type="GO" id="GO:0048608">
    <property type="term" value="P:reproductive structure development"/>
    <property type="evidence" value="ECO:0007669"/>
    <property type="project" value="UniProtKB-ARBA"/>
</dbReference>
<protein>
    <submittedName>
        <fullName evidence="10">Tapetal oleosin GRP-19</fullName>
    </submittedName>
</protein>
<evidence type="ECO:0000256" key="8">
    <source>
        <dbReference type="SAM" id="MobiDB-lite"/>
    </source>
</evidence>
<evidence type="ECO:0000256" key="1">
    <source>
        <dbReference type="ARBA" id="ARBA00004141"/>
    </source>
</evidence>
<sequence>MFEIIQAVFAGGAALALFTFAGITLGGSAVAFAICTPLFIIFSPVLVPATIATTLLATGLTAAGSLGAMAFTIVMWLIKQYTGKDPPKIPGLKPKTPKSKPTSSG</sequence>
<dbReference type="PANTHER" id="PTHR33203">
    <property type="entry name" value="OLEOSIN"/>
    <property type="match status" value="1"/>
</dbReference>
<evidence type="ECO:0000256" key="4">
    <source>
        <dbReference type="ARBA" id="ARBA00022677"/>
    </source>
</evidence>
<feature type="region of interest" description="Disordered" evidence="8">
    <location>
        <begin position="83"/>
        <end position="105"/>
    </location>
</feature>
<accession>A0ABD0ZQ97</accession>